<keyword evidence="5 7" id="KW-0949">S-adenosyl-L-methionine</keyword>
<dbReference type="OrthoDB" id="9810297at2"/>
<feature type="binding site" evidence="7">
    <location>
        <begin position="109"/>
        <end position="115"/>
    </location>
    <ligand>
        <name>S-adenosyl-L-methionine</name>
        <dbReference type="ChEBI" id="CHEBI:59789"/>
    </ligand>
</feature>
<dbReference type="GO" id="GO:0008173">
    <property type="term" value="F:RNA methyltransferase activity"/>
    <property type="evidence" value="ECO:0007669"/>
    <property type="project" value="InterPro"/>
</dbReference>
<organism evidence="9 10">
    <name type="scientific">Gemmiger formicilis</name>
    <dbReference type="NCBI Taxonomy" id="745368"/>
    <lineage>
        <taxon>Bacteria</taxon>
        <taxon>Bacillati</taxon>
        <taxon>Bacillota</taxon>
        <taxon>Clostridia</taxon>
        <taxon>Eubacteriales</taxon>
        <taxon>Gemmiger</taxon>
    </lineage>
</organism>
<dbReference type="CDD" id="cd02440">
    <property type="entry name" value="AdoMet_MTases"/>
    <property type="match status" value="1"/>
</dbReference>
<evidence type="ECO:0000256" key="2">
    <source>
        <dbReference type="ARBA" id="ARBA00022490"/>
    </source>
</evidence>
<comment type="similarity">
    <text evidence="1 7">Belongs to the class I-like SAM-binding methyltransferase superfamily. RsmB/NOP family.</text>
</comment>
<dbReference type="Gene3D" id="3.30.70.1170">
    <property type="entry name" value="Sun protein, domain 3"/>
    <property type="match status" value="1"/>
</dbReference>
<evidence type="ECO:0000256" key="5">
    <source>
        <dbReference type="ARBA" id="ARBA00022691"/>
    </source>
</evidence>
<dbReference type="PRINTS" id="PR02008">
    <property type="entry name" value="RCMTFAMILY"/>
</dbReference>
<evidence type="ECO:0000259" key="8">
    <source>
        <dbReference type="PROSITE" id="PS51686"/>
    </source>
</evidence>
<dbReference type="InterPro" id="IPR031340">
    <property type="entry name" value="RsmF_methylt_CI"/>
</dbReference>
<keyword evidence="10" id="KW-1185">Reference proteome</keyword>
<keyword evidence="3 7" id="KW-0489">Methyltransferase</keyword>
<dbReference type="PROSITE" id="PS51686">
    <property type="entry name" value="SAM_MT_RSMB_NOP"/>
    <property type="match status" value="1"/>
</dbReference>
<dbReference type="EMBL" id="FUYF01000023">
    <property type="protein sequence ID" value="SKA94834.1"/>
    <property type="molecule type" value="Genomic_DNA"/>
</dbReference>
<dbReference type="PANTHER" id="PTHR22807:SF30">
    <property type="entry name" value="28S RRNA (CYTOSINE(4447)-C(5))-METHYLTRANSFERASE-RELATED"/>
    <property type="match status" value="1"/>
</dbReference>
<evidence type="ECO:0000256" key="4">
    <source>
        <dbReference type="ARBA" id="ARBA00022679"/>
    </source>
</evidence>
<dbReference type="Gene3D" id="3.40.50.150">
    <property type="entry name" value="Vaccinia Virus protein VP39"/>
    <property type="match status" value="1"/>
</dbReference>
<feature type="binding site" evidence="7">
    <location>
        <position position="133"/>
    </location>
    <ligand>
        <name>S-adenosyl-L-methionine</name>
        <dbReference type="ChEBI" id="CHEBI:59789"/>
    </ligand>
</feature>
<dbReference type="GO" id="GO:0003723">
    <property type="term" value="F:RNA binding"/>
    <property type="evidence" value="ECO:0007669"/>
    <property type="project" value="UniProtKB-UniRule"/>
</dbReference>
<proteinExistence type="inferred from homology"/>
<dbReference type="InterPro" id="IPR049560">
    <property type="entry name" value="MeTrfase_RsmB-F_NOP2_cat"/>
</dbReference>
<dbReference type="CDD" id="cd21147">
    <property type="entry name" value="RsmF_methylt_CTD1"/>
    <property type="match status" value="1"/>
</dbReference>
<dbReference type="PANTHER" id="PTHR22807">
    <property type="entry name" value="NOP2 YEAST -RELATED NOL1/NOP2/FMU SUN DOMAIN-CONTAINING"/>
    <property type="match status" value="1"/>
</dbReference>
<keyword evidence="6 7" id="KW-0694">RNA-binding</keyword>
<dbReference type="Pfam" id="PF17126">
    <property type="entry name" value="RsmF_methylt_CI"/>
    <property type="match status" value="1"/>
</dbReference>
<dbReference type="Proteomes" id="UP000190286">
    <property type="component" value="Unassembled WGS sequence"/>
</dbReference>
<evidence type="ECO:0000313" key="10">
    <source>
        <dbReference type="Proteomes" id="UP000190286"/>
    </source>
</evidence>
<feature type="domain" description="SAM-dependent MTase RsmB/NOP-type" evidence="8">
    <location>
        <begin position="19"/>
        <end position="302"/>
    </location>
</feature>
<keyword evidence="4 7" id="KW-0808">Transferase</keyword>
<feature type="binding site" evidence="7">
    <location>
        <position position="160"/>
    </location>
    <ligand>
        <name>S-adenosyl-L-methionine</name>
        <dbReference type="ChEBI" id="CHEBI:59789"/>
    </ligand>
</feature>
<feature type="active site" description="Nucleophile" evidence="7">
    <location>
        <position position="231"/>
    </location>
</feature>
<evidence type="ECO:0000256" key="3">
    <source>
        <dbReference type="ARBA" id="ARBA00022603"/>
    </source>
</evidence>
<gene>
    <name evidence="9" type="ORF">SAMN02745178_02547</name>
</gene>
<dbReference type="Gene3D" id="2.30.130.60">
    <property type="match status" value="1"/>
</dbReference>
<dbReference type="RefSeq" id="WP_078785374.1">
    <property type="nucleotide sequence ID" value="NZ_FUYF01000023.1"/>
</dbReference>
<dbReference type="Pfam" id="PF01189">
    <property type="entry name" value="Methyltr_RsmB-F"/>
    <property type="match status" value="1"/>
</dbReference>
<dbReference type="AlphaFoldDB" id="A0A1T4XZ42"/>
<sequence length="457" mass="48566">MEFPQDFTARERALLGARFDELYAYATPQPARGVTVNALRCTPEWFAQHADFDAQPSKFCPTAFTTAADFRPGRHAWHHAGVLYAQEPSASAPAALLDVQPGMRVADLCAAPGGKTSQLAAALQGQGLLLANEFVAARAEILRQNLERMGVTNAVITNEDTARLAAAMPGQFDRVLVDAPCSGEGMFRKEAVAAAQHNNALVAHCAELGAEILENAAALLAPGGVLVYSTCTFAPAEDEGQIAAFLAKHPAFTLCDLSGCGFGRPGEANRAPDYPDFRAGYTRRIWPADGGEGHFMAKLQKAADADAPTPPKGKPPKVPKAPAEWLDFAKTYFPALASRPLAGAGEWLLLPTPGSETLNTAKLRVVRGGVLAGSVLKKRFQPAHALFMAYGAQCTNREALTLTDPRTAAWLRGEEIDAATAQNGWCAVLVDGFPLGGGKVSGGRIKNHYPKGLRNLQ</sequence>
<dbReference type="PROSITE" id="PS01153">
    <property type="entry name" value="NOL1_NOP2_SUN"/>
    <property type="match status" value="1"/>
</dbReference>
<dbReference type="InterPro" id="IPR001678">
    <property type="entry name" value="MeTrfase_RsmB-F_NOP2_dom"/>
</dbReference>
<dbReference type="InterPro" id="IPR029063">
    <property type="entry name" value="SAM-dependent_MTases_sf"/>
</dbReference>
<dbReference type="Pfam" id="PF13636">
    <property type="entry name" value="Methyltranf_PUA"/>
    <property type="match status" value="1"/>
</dbReference>
<dbReference type="GO" id="GO:0001510">
    <property type="term" value="P:RNA methylation"/>
    <property type="evidence" value="ECO:0007669"/>
    <property type="project" value="InterPro"/>
</dbReference>
<dbReference type="GeneID" id="93338982"/>
<evidence type="ECO:0000256" key="7">
    <source>
        <dbReference type="PROSITE-ProRule" id="PRU01023"/>
    </source>
</evidence>
<dbReference type="STRING" id="745368.SAMN02745178_02547"/>
<evidence type="ECO:0000256" key="6">
    <source>
        <dbReference type="ARBA" id="ARBA00022884"/>
    </source>
</evidence>
<name>A0A1T4XZ42_9FIRM</name>
<feature type="binding site" evidence="7">
    <location>
        <position position="178"/>
    </location>
    <ligand>
        <name>S-adenosyl-L-methionine</name>
        <dbReference type="ChEBI" id="CHEBI:59789"/>
    </ligand>
</feature>
<keyword evidence="2" id="KW-0963">Cytoplasm</keyword>
<dbReference type="InterPro" id="IPR031341">
    <property type="entry name" value="Methyltr_RsmF_N"/>
</dbReference>
<accession>A0A1T4XZ42</accession>
<dbReference type="InterPro" id="IPR018314">
    <property type="entry name" value="RsmB/NOL1/NOP2-like_CS"/>
</dbReference>
<dbReference type="SUPFAM" id="SSF53335">
    <property type="entry name" value="S-adenosyl-L-methionine-dependent methyltransferases"/>
    <property type="match status" value="1"/>
</dbReference>
<dbReference type="InterPro" id="IPR023267">
    <property type="entry name" value="RCMT"/>
</dbReference>
<evidence type="ECO:0000256" key="1">
    <source>
        <dbReference type="ARBA" id="ARBA00007494"/>
    </source>
</evidence>
<evidence type="ECO:0000313" key="9">
    <source>
        <dbReference type="EMBL" id="SKA94834.1"/>
    </source>
</evidence>
<protein>
    <submittedName>
        <fullName evidence="9">16S rRNA C967 or C1407 C5-methylase, RsmB/RsmF family</fullName>
    </submittedName>
</protein>
<dbReference type="Pfam" id="PF17125">
    <property type="entry name" value="Methyltr_RsmF_N"/>
    <property type="match status" value="1"/>
</dbReference>
<reference evidence="9 10" key="1">
    <citation type="submission" date="2017-02" db="EMBL/GenBank/DDBJ databases">
        <authorList>
            <person name="Peterson S.W."/>
        </authorList>
    </citation>
    <scope>NUCLEOTIDE SEQUENCE [LARGE SCALE GENOMIC DNA]</scope>
    <source>
        <strain evidence="9 10">ATCC 27749</strain>
    </source>
</reference>
<dbReference type="InterPro" id="IPR027391">
    <property type="entry name" value="Nol1_Nop2_Fmu_2"/>
</dbReference>